<dbReference type="Gene3D" id="2.60.120.200">
    <property type="match status" value="1"/>
</dbReference>
<keyword evidence="3" id="KW-0456">Lyase</keyword>
<protein>
    <submittedName>
        <fullName evidence="3">Polysaccharide lyase family 7 protein</fullName>
    </submittedName>
</protein>
<name>A0ABS8NMC9_9BACT</name>
<dbReference type="Proteomes" id="UP001430306">
    <property type="component" value="Unassembled WGS sequence"/>
</dbReference>
<evidence type="ECO:0000256" key="1">
    <source>
        <dbReference type="SAM" id="SignalP"/>
    </source>
</evidence>
<keyword evidence="1" id="KW-0732">Signal</keyword>
<dbReference type="SUPFAM" id="SSF49899">
    <property type="entry name" value="Concanavalin A-like lectins/glucanases"/>
    <property type="match status" value="1"/>
</dbReference>
<evidence type="ECO:0000313" key="3">
    <source>
        <dbReference type="EMBL" id="MCC9644744.1"/>
    </source>
</evidence>
<sequence length="243" mass="27053">MRIFVVFLFSIALCISTPAQAGDPPALVLDLSNWCLTLPIDSNQAGKPDEIGQPDLASFVDDRYFRANSQANGVVFRAHCGGVTTKGSKYPRCELREMVEDGTKRASWKTHGEVIHTMDMRVAITATPEVKPQVVCGQIHDADDDLIMIRLEGAKLFVERNSFGDVMLDQHYQLGTPFDVRIQTGRGTVDVWYNGKQMMSWAVSRSGCYFKAGCYTQSNISKGDESESFGEVVIYRLQVEHSD</sequence>
<keyword evidence="4" id="KW-1185">Reference proteome</keyword>
<accession>A0ABS8NMC9</accession>
<dbReference type="Pfam" id="PF08787">
    <property type="entry name" value="Alginate_lyase2"/>
    <property type="match status" value="1"/>
</dbReference>
<evidence type="ECO:0000313" key="4">
    <source>
        <dbReference type="Proteomes" id="UP001430306"/>
    </source>
</evidence>
<dbReference type="GO" id="GO:0016829">
    <property type="term" value="F:lyase activity"/>
    <property type="evidence" value="ECO:0007669"/>
    <property type="project" value="UniProtKB-KW"/>
</dbReference>
<organism evidence="3 4">
    <name type="scientific">Rhodopirellula halodulae</name>
    <dbReference type="NCBI Taxonomy" id="2894198"/>
    <lineage>
        <taxon>Bacteria</taxon>
        <taxon>Pseudomonadati</taxon>
        <taxon>Planctomycetota</taxon>
        <taxon>Planctomycetia</taxon>
        <taxon>Pirellulales</taxon>
        <taxon>Pirellulaceae</taxon>
        <taxon>Rhodopirellula</taxon>
    </lineage>
</organism>
<gene>
    <name evidence="3" type="ORF">LOC71_20920</name>
</gene>
<feature type="domain" description="Alginate lyase 2" evidence="2">
    <location>
        <begin position="29"/>
        <end position="241"/>
    </location>
</feature>
<feature type="chain" id="PRO_5046506769" evidence="1">
    <location>
        <begin position="22"/>
        <end position="243"/>
    </location>
</feature>
<dbReference type="EMBL" id="JAJKFW010000059">
    <property type="protein sequence ID" value="MCC9644744.1"/>
    <property type="molecule type" value="Genomic_DNA"/>
</dbReference>
<dbReference type="InterPro" id="IPR013320">
    <property type="entry name" value="ConA-like_dom_sf"/>
</dbReference>
<dbReference type="RefSeq" id="WP_230276437.1">
    <property type="nucleotide sequence ID" value="NZ_JAJKFW010000059.1"/>
</dbReference>
<reference evidence="3" key="1">
    <citation type="submission" date="2021-11" db="EMBL/GenBank/DDBJ databases">
        <title>Genome sequence.</title>
        <authorList>
            <person name="Sun Q."/>
        </authorList>
    </citation>
    <scope>NUCLEOTIDE SEQUENCE</scope>
    <source>
        <strain evidence="3">JC740</strain>
    </source>
</reference>
<proteinExistence type="predicted"/>
<evidence type="ECO:0000259" key="2">
    <source>
        <dbReference type="Pfam" id="PF08787"/>
    </source>
</evidence>
<comment type="caution">
    <text evidence="3">The sequence shown here is derived from an EMBL/GenBank/DDBJ whole genome shotgun (WGS) entry which is preliminary data.</text>
</comment>
<feature type="signal peptide" evidence="1">
    <location>
        <begin position="1"/>
        <end position="21"/>
    </location>
</feature>
<dbReference type="InterPro" id="IPR014895">
    <property type="entry name" value="Alginate_lyase_2"/>
</dbReference>